<dbReference type="InterPro" id="IPR001128">
    <property type="entry name" value="Cyt_P450"/>
</dbReference>
<comment type="similarity">
    <text evidence="1 6">Belongs to the cytochrome P450 family.</text>
</comment>
<dbReference type="EMBL" id="JAAAHY010001235">
    <property type="protein sequence ID" value="KAF9951115.1"/>
    <property type="molecule type" value="Genomic_DNA"/>
</dbReference>
<dbReference type="GO" id="GO:0005506">
    <property type="term" value="F:iron ion binding"/>
    <property type="evidence" value="ECO:0007669"/>
    <property type="project" value="InterPro"/>
</dbReference>
<dbReference type="SUPFAM" id="SSF48264">
    <property type="entry name" value="Cytochrome P450"/>
    <property type="match status" value="1"/>
</dbReference>
<dbReference type="Pfam" id="PF00067">
    <property type="entry name" value="p450"/>
    <property type="match status" value="1"/>
</dbReference>
<keyword evidence="4 5" id="KW-0408">Iron</keyword>
<evidence type="ECO:0000256" key="5">
    <source>
        <dbReference type="PIRSR" id="PIRSR602401-1"/>
    </source>
</evidence>
<feature type="binding site" description="axial binding residue" evidence="5">
    <location>
        <position position="492"/>
    </location>
    <ligand>
        <name>heme</name>
        <dbReference type="ChEBI" id="CHEBI:30413"/>
    </ligand>
    <ligandPart>
        <name>Fe</name>
        <dbReference type="ChEBI" id="CHEBI:18248"/>
    </ligandPart>
</feature>
<keyword evidence="3 6" id="KW-0560">Oxidoreductase</keyword>
<evidence type="ECO:0000313" key="7">
    <source>
        <dbReference type="EMBL" id="KAF9951115.1"/>
    </source>
</evidence>
<organism evidence="7 8">
    <name type="scientific">Mortierella alpina</name>
    <name type="common">Oleaginous fungus</name>
    <name type="synonym">Mortierella renispora</name>
    <dbReference type="NCBI Taxonomy" id="64518"/>
    <lineage>
        <taxon>Eukaryota</taxon>
        <taxon>Fungi</taxon>
        <taxon>Fungi incertae sedis</taxon>
        <taxon>Mucoromycota</taxon>
        <taxon>Mortierellomycotina</taxon>
        <taxon>Mortierellomycetes</taxon>
        <taxon>Mortierellales</taxon>
        <taxon>Mortierellaceae</taxon>
        <taxon>Mortierella</taxon>
    </lineage>
</organism>
<evidence type="ECO:0000256" key="1">
    <source>
        <dbReference type="ARBA" id="ARBA00010617"/>
    </source>
</evidence>
<dbReference type="AlphaFoldDB" id="A0A9P6LYE5"/>
<keyword evidence="2 5" id="KW-0479">Metal-binding</keyword>
<dbReference type="PANTHER" id="PTHR24296">
    <property type="entry name" value="CYTOCHROME P450"/>
    <property type="match status" value="1"/>
</dbReference>
<gene>
    <name evidence="7" type="ORF">BGZ70_001123</name>
</gene>
<dbReference type="Gene3D" id="1.10.630.10">
    <property type="entry name" value="Cytochrome P450"/>
    <property type="match status" value="1"/>
</dbReference>
<comment type="cofactor">
    <cofactor evidence="5">
        <name>heme</name>
        <dbReference type="ChEBI" id="CHEBI:30413"/>
    </cofactor>
</comment>
<evidence type="ECO:0000256" key="2">
    <source>
        <dbReference type="ARBA" id="ARBA00022723"/>
    </source>
</evidence>
<evidence type="ECO:0008006" key="9">
    <source>
        <dbReference type="Google" id="ProtNLM"/>
    </source>
</evidence>
<keyword evidence="6" id="KW-0503">Monooxygenase</keyword>
<keyword evidence="8" id="KW-1185">Reference proteome</keyword>
<evidence type="ECO:0000313" key="8">
    <source>
        <dbReference type="Proteomes" id="UP000738359"/>
    </source>
</evidence>
<dbReference type="Proteomes" id="UP000738359">
    <property type="component" value="Unassembled WGS sequence"/>
</dbReference>
<name>A0A9P6LYE5_MORAP</name>
<dbReference type="GO" id="GO:0004497">
    <property type="term" value="F:monooxygenase activity"/>
    <property type="evidence" value="ECO:0007669"/>
    <property type="project" value="UniProtKB-KW"/>
</dbReference>
<evidence type="ECO:0000256" key="3">
    <source>
        <dbReference type="ARBA" id="ARBA00023002"/>
    </source>
</evidence>
<comment type="caution">
    <text evidence="7">The sequence shown here is derived from an EMBL/GenBank/DDBJ whole genome shotgun (WGS) entry which is preliminary data.</text>
</comment>
<dbReference type="InterPro" id="IPR036396">
    <property type="entry name" value="Cyt_P450_sf"/>
</dbReference>
<reference evidence="7" key="1">
    <citation type="journal article" date="2020" name="Fungal Divers.">
        <title>Resolving the Mortierellaceae phylogeny through synthesis of multi-gene phylogenetics and phylogenomics.</title>
        <authorList>
            <person name="Vandepol N."/>
            <person name="Liber J."/>
            <person name="Desiro A."/>
            <person name="Na H."/>
            <person name="Kennedy M."/>
            <person name="Barry K."/>
            <person name="Grigoriev I.V."/>
            <person name="Miller A.N."/>
            <person name="O'Donnell K."/>
            <person name="Stajich J.E."/>
            <person name="Bonito G."/>
        </authorList>
    </citation>
    <scope>NUCLEOTIDE SEQUENCE</scope>
    <source>
        <strain evidence="7">CK1249</strain>
    </source>
</reference>
<sequence length="547" mass="61730">MATSVLSTLLVVLKERILKGPKTRSQKAGLFALLSLLLLIAKYPDRAIGTRARPDLKSISWKGYPLVGNTLTILKNRNKFLDAIVENFESLEGDVMSTTMLGLGRVIAINNPVLLEHILKTNFENYEKGYILNSTMSQILGNGIFNSDGALWKMHRKTASHVFSTKIYRALVDGPFQSHTLQLCSVLDQAAQSGKPVDLQALFLRLTLDAFAKLSFGLDIDSIGAGGKDPFGTSFDYAVVQTDERFMNPFWRVTEHFSSKAQNMKNAVKTVDSYAYDAIQRRRSETTAEAQFRQGKSGREDLLDLFIKWRDDDGRALTDVELRDVFINFIIAGRDTTAQALSWMYYEVMMNPEVEQNIWQEVDKLGTPTYEMLTKDMRYSNAVFLEALRLYPPVPRNLKTARESDVLPNGTVINAGDRIMFSTYAIGRNRGVWGPQAPEFLPERWFEGNSEQVEKGVLRNTTHLSDSNHEWPKVQKESQYKFSSFNAGPRICLGQTFATLEALTIINLLSSRFQFKLVPGQAKPEPVPSLTLPMRNPLLVHVIPRQK</sequence>
<proteinExistence type="inferred from homology"/>
<dbReference type="PRINTS" id="PR00385">
    <property type="entry name" value="P450"/>
</dbReference>
<accession>A0A9P6LYE5</accession>
<keyword evidence="5 6" id="KW-0349">Heme</keyword>
<dbReference type="OrthoDB" id="1470350at2759"/>
<evidence type="ECO:0000256" key="4">
    <source>
        <dbReference type="ARBA" id="ARBA00023004"/>
    </source>
</evidence>
<dbReference type="PRINTS" id="PR00463">
    <property type="entry name" value="EP450I"/>
</dbReference>
<protein>
    <recommendedName>
        <fullName evidence="9">Cytochrome P450</fullName>
    </recommendedName>
</protein>
<dbReference type="GO" id="GO:0006629">
    <property type="term" value="P:lipid metabolic process"/>
    <property type="evidence" value="ECO:0007669"/>
    <property type="project" value="UniProtKB-ARBA"/>
</dbReference>
<dbReference type="InterPro" id="IPR002401">
    <property type="entry name" value="Cyt_P450_E_grp-I"/>
</dbReference>
<dbReference type="GO" id="GO:0016705">
    <property type="term" value="F:oxidoreductase activity, acting on paired donors, with incorporation or reduction of molecular oxygen"/>
    <property type="evidence" value="ECO:0007669"/>
    <property type="project" value="InterPro"/>
</dbReference>
<dbReference type="InterPro" id="IPR017972">
    <property type="entry name" value="Cyt_P450_CS"/>
</dbReference>
<dbReference type="GO" id="GO:0020037">
    <property type="term" value="F:heme binding"/>
    <property type="evidence" value="ECO:0007669"/>
    <property type="project" value="InterPro"/>
</dbReference>
<evidence type="ECO:0000256" key="6">
    <source>
        <dbReference type="RuleBase" id="RU000461"/>
    </source>
</evidence>
<dbReference type="PROSITE" id="PS00086">
    <property type="entry name" value="CYTOCHROME_P450"/>
    <property type="match status" value="1"/>
</dbReference>